<evidence type="ECO:0000313" key="2">
    <source>
        <dbReference type="EMBL" id="TRY71955.1"/>
    </source>
</evidence>
<dbReference type="Proteomes" id="UP000318571">
    <property type="component" value="Chromosome 7"/>
</dbReference>
<reference evidence="2 3" key="1">
    <citation type="journal article" date="2018" name="Nat. Ecol. Evol.">
        <title>Genomic signatures of mitonuclear coevolution across populations of Tigriopus californicus.</title>
        <authorList>
            <person name="Barreto F.S."/>
            <person name="Watson E.T."/>
            <person name="Lima T.G."/>
            <person name="Willett C.S."/>
            <person name="Edmands S."/>
            <person name="Li W."/>
            <person name="Burton R.S."/>
        </authorList>
    </citation>
    <scope>NUCLEOTIDE SEQUENCE [LARGE SCALE GENOMIC DNA]</scope>
    <source>
        <strain evidence="2 3">San Diego</strain>
    </source>
</reference>
<dbReference type="EMBL" id="VCGU01000008">
    <property type="protein sequence ID" value="TRY71955.1"/>
    <property type="molecule type" value="Genomic_DNA"/>
</dbReference>
<comment type="caution">
    <text evidence="2">The sequence shown here is derived from an EMBL/GenBank/DDBJ whole genome shotgun (WGS) entry which is preliminary data.</text>
</comment>
<proteinExistence type="predicted"/>
<feature type="region of interest" description="Disordered" evidence="1">
    <location>
        <begin position="1"/>
        <end position="73"/>
    </location>
</feature>
<organism evidence="2 3">
    <name type="scientific">Tigriopus californicus</name>
    <name type="common">Marine copepod</name>
    <dbReference type="NCBI Taxonomy" id="6832"/>
    <lineage>
        <taxon>Eukaryota</taxon>
        <taxon>Metazoa</taxon>
        <taxon>Ecdysozoa</taxon>
        <taxon>Arthropoda</taxon>
        <taxon>Crustacea</taxon>
        <taxon>Multicrustacea</taxon>
        <taxon>Hexanauplia</taxon>
        <taxon>Copepoda</taxon>
        <taxon>Harpacticoida</taxon>
        <taxon>Harpacticidae</taxon>
        <taxon>Tigriopus</taxon>
    </lineage>
</organism>
<feature type="compositionally biased region" description="Basic and acidic residues" evidence="1">
    <location>
        <begin position="1"/>
        <end position="61"/>
    </location>
</feature>
<dbReference type="Gene3D" id="1.20.5.340">
    <property type="match status" value="1"/>
</dbReference>
<name>A0A553P2M9_TIGCA</name>
<dbReference type="AlphaFoldDB" id="A0A553P2M9"/>
<accession>A0A553P2M9</accession>
<sequence>MESRLAAAEQEKVEKDDQIRNLKEELEHQTDMISKLGREEKGVQESKQKTEEDVQTLEDKCSPPFQEAQGQRLKKSRAMLKKDLEDLGSRLEEAGANTATQVELNKKREQELHRLKAEIEERNISHEGTLAALQ</sequence>
<keyword evidence="3" id="KW-1185">Reference proteome</keyword>
<gene>
    <name evidence="2" type="ORF">TCAL_17146</name>
</gene>
<dbReference type="SUPFAM" id="SSF90257">
    <property type="entry name" value="Myosin rod fragments"/>
    <property type="match status" value="1"/>
</dbReference>
<dbReference type="STRING" id="6832.A0A553P2M9"/>
<protein>
    <recommendedName>
        <fullName evidence="4">Myosin tail domain-containing protein</fullName>
    </recommendedName>
</protein>
<evidence type="ECO:0000313" key="3">
    <source>
        <dbReference type="Proteomes" id="UP000318571"/>
    </source>
</evidence>
<evidence type="ECO:0008006" key="4">
    <source>
        <dbReference type="Google" id="ProtNLM"/>
    </source>
</evidence>
<evidence type="ECO:0000256" key="1">
    <source>
        <dbReference type="SAM" id="MobiDB-lite"/>
    </source>
</evidence>